<reference evidence="3" key="2">
    <citation type="submission" date="2014-03" db="EMBL/GenBank/DDBJ databases">
        <authorList>
            <person name="Genoscope - CEA"/>
        </authorList>
    </citation>
    <scope>NUCLEOTIDE SEQUENCE</scope>
</reference>
<keyword evidence="1" id="KW-0677">Repeat</keyword>
<dbReference type="PANTHER" id="PTHR23346">
    <property type="entry name" value="TRANSLATIONAL ACTIVATOR GCN1-RELATED"/>
    <property type="match status" value="1"/>
</dbReference>
<dbReference type="GO" id="GO:0019887">
    <property type="term" value="F:protein kinase regulator activity"/>
    <property type="evidence" value="ECO:0007669"/>
    <property type="project" value="TreeGrafter"/>
</dbReference>
<dbReference type="GO" id="GO:0034198">
    <property type="term" value="P:cellular response to amino acid starvation"/>
    <property type="evidence" value="ECO:0007669"/>
    <property type="project" value="TreeGrafter"/>
</dbReference>
<dbReference type="Gene3D" id="1.25.10.10">
    <property type="entry name" value="Leucine-rich Repeat Variant"/>
    <property type="match status" value="1"/>
</dbReference>
<gene>
    <name evidence="3" type="ORF">GSONMT00045128001</name>
</gene>
<dbReference type="GO" id="GO:0005829">
    <property type="term" value="C:cytosol"/>
    <property type="evidence" value="ECO:0007669"/>
    <property type="project" value="TreeGrafter"/>
</dbReference>
<dbReference type="PaxDb" id="8022-A0A060WW38"/>
<dbReference type="AlphaFoldDB" id="A0A060WW38"/>
<dbReference type="InterPro" id="IPR016024">
    <property type="entry name" value="ARM-type_fold"/>
</dbReference>
<name>A0A060WW38_ONCMY</name>
<dbReference type="InterPro" id="IPR011989">
    <property type="entry name" value="ARM-like"/>
</dbReference>
<dbReference type="EMBL" id="FR904755">
    <property type="protein sequence ID" value="CDQ71212.1"/>
    <property type="molecule type" value="Genomic_DNA"/>
</dbReference>
<evidence type="ECO:0000256" key="1">
    <source>
        <dbReference type="ARBA" id="ARBA00022737"/>
    </source>
</evidence>
<dbReference type="STRING" id="8022.A0A060WW38"/>
<feature type="region of interest" description="Disordered" evidence="2">
    <location>
        <begin position="196"/>
        <end position="231"/>
    </location>
</feature>
<sequence>MEMALPTESTDASGLSVLRRLWVSRFDVEEEGRTLAEKLWQALCLELVPELCSLLIGDVTHHEEAVRTAGAEALSSAICEYRDQSPIVLGQLNELYHQKLYRPPPVLDALGRVISEQPPDQWEARCGIALALNKLCQYLDEPQVTPLFLFFVPDALNDRHPEVRRCMLDAALSALNTHGKCVACCVPGQCELPAPGVRGVPEGRPPGRQLRLSPPECGHLNGLSGQTSGQE</sequence>
<evidence type="ECO:0000313" key="4">
    <source>
        <dbReference type="Proteomes" id="UP000193380"/>
    </source>
</evidence>
<dbReference type="SUPFAM" id="SSF48371">
    <property type="entry name" value="ARM repeat"/>
    <property type="match status" value="1"/>
</dbReference>
<protein>
    <recommendedName>
        <fullName evidence="5">TOG domain-containing protein</fullName>
    </recommendedName>
</protein>
<organism evidence="3 4">
    <name type="scientific">Oncorhynchus mykiss</name>
    <name type="common">Rainbow trout</name>
    <name type="synonym">Salmo gairdneri</name>
    <dbReference type="NCBI Taxonomy" id="8022"/>
    <lineage>
        <taxon>Eukaryota</taxon>
        <taxon>Metazoa</taxon>
        <taxon>Chordata</taxon>
        <taxon>Craniata</taxon>
        <taxon>Vertebrata</taxon>
        <taxon>Euteleostomi</taxon>
        <taxon>Actinopterygii</taxon>
        <taxon>Neopterygii</taxon>
        <taxon>Teleostei</taxon>
        <taxon>Protacanthopterygii</taxon>
        <taxon>Salmoniformes</taxon>
        <taxon>Salmonidae</taxon>
        <taxon>Salmoninae</taxon>
        <taxon>Oncorhynchus</taxon>
    </lineage>
</organism>
<dbReference type="PANTHER" id="PTHR23346:SF7">
    <property type="entry name" value="STALLED RIBOSOME SENSOR GCN1"/>
    <property type="match status" value="1"/>
</dbReference>
<evidence type="ECO:0000313" key="3">
    <source>
        <dbReference type="EMBL" id="CDQ71212.1"/>
    </source>
</evidence>
<dbReference type="Proteomes" id="UP000193380">
    <property type="component" value="Unassembled WGS sequence"/>
</dbReference>
<feature type="compositionally biased region" description="Low complexity" evidence="2">
    <location>
        <begin position="196"/>
        <end position="208"/>
    </location>
</feature>
<reference evidence="3" key="1">
    <citation type="journal article" date="2014" name="Nat. Commun.">
        <title>The rainbow trout genome provides novel insights into evolution after whole-genome duplication in vertebrates.</title>
        <authorList>
            <person name="Berthelot C."/>
            <person name="Brunet F."/>
            <person name="Chalopin D."/>
            <person name="Juanchich A."/>
            <person name="Bernard M."/>
            <person name="Noel B."/>
            <person name="Bento P."/>
            <person name="Da Silva C."/>
            <person name="Labadie K."/>
            <person name="Alberti A."/>
            <person name="Aury J.M."/>
            <person name="Louis A."/>
            <person name="Dehais P."/>
            <person name="Bardou P."/>
            <person name="Montfort J."/>
            <person name="Klopp C."/>
            <person name="Cabau C."/>
            <person name="Gaspin C."/>
            <person name="Thorgaard G.H."/>
            <person name="Boussaha M."/>
            <person name="Quillet E."/>
            <person name="Guyomard R."/>
            <person name="Galiana D."/>
            <person name="Bobe J."/>
            <person name="Volff J.N."/>
            <person name="Genet C."/>
            <person name="Wincker P."/>
            <person name="Jaillon O."/>
            <person name="Roest Crollius H."/>
            <person name="Guiguen Y."/>
        </authorList>
    </citation>
    <scope>NUCLEOTIDE SEQUENCE [LARGE SCALE GENOMIC DNA]</scope>
</reference>
<accession>A0A060WW38</accession>
<proteinExistence type="predicted"/>
<evidence type="ECO:0000256" key="2">
    <source>
        <dbReference type="SAM" id="MobiDB-lite"/>
    </source>
</evidence>
<evidence type="ECO:0008006" key="5">
    <source>
        <dbReference type="Google" id="ProtNLM"/>
    </source>
</evidence>
<dbReference type="GO" id="GO:0006417">
    <property type="term" value="P:regulation of translation"/>
    <property type="evidence" value="ECO:0007669"/>
    <property type="project" value="TreeGrafter"/>
</dbReference>